<dbReference type="Gene3D" id="3.10.310.50">
    <property type="match status" value="1"/>
</dbReference>
<keyword evidence="6" id="KW-1185">Reference proteome</keyword>
<dbReference type="Pfam" id="PF04536">
    <property type="entry name" value="TPM_phosphatase"/>
    <property type="match status" value="1"/>
</dbReference>
<organism evidence="5 6">
    <name type="scientific">Corynebacterium alimapuense</name>
    <dbReference type="NCBI Taxonomy" id="1576874"/>
    <lineage>
        <taxon>Bacteria</taxon>
        <taxon>Bacillati</taxon>
        <taxon>Actinomycetota</taxon>
        <taxon>Actinomycetes</taxon>
        <taxon>Mycobacteriales</taxon>
        <taxon>Corynebacteriaceae</taxon>
        <taxon>Corynebacterium</taxon>
    </lineage>
</organism>
<protein>
    <submittedName>
        <fullName evidence="5">Chromosome partitioning protein ParA</fullName>
    </submittedName>
</protein>
<comment type="caution">
    <text evidence="5">The sequence shown here is derived from an EMBL/GenBank/DDBJ whole genome shotgun (WGS) entry which is preliminary data.</text>
</comment>
<evidence type="ECO:0000259" key="4">
    <source>
        <dbReference type="Pfam" id="PF04536"/>
    </source>
</evidence>
<feature type="domain" description="TPM" evidence="4">
    <location>
        <begin position="58"/>
        <end position="170"/>
    </location>
</feature>
<keyword evidence="2" id="KW-1133">Transmembrane helix</keyword>
<evidence type="ECO:0000256" key="1">
    <source>
        <dbReference type="SAM" id="MobiDB-lite"/>
    </source>
</evidence>
<proteinExistence type="predicted"/>
<dbReference type="InterPro" id="IPR007621">
    <property type="entry name" value="TPM_dom"/>
</dbReference>
<dbReference type="PROSITE" id="PS51318">
    <property type="entry name" value="TAT"/>
    <property type="match status" value="1"/>
</dbReference>
<keyword evidence="3" id="KW-0732">Signal</keyword>
<dbReference type="RefSeq" id="WP_123047622.1">
    <property type="nucleotide sequence ID" value="NZ_PTJO01000003.1"/>
</dbReference>
<gene>
    <name evidence="5" type="ORF">C5L39_04315</name>
</gene>
<feature type="chain" id="PRO_5017923057" evidence="3">
    <location>
        <begin position="32"/>
        <end position="684"/>
    </location>
</feature>
<sequence>MKLSMPRPKTLAAASAVAAAVALGGAPMAFALSADTSIVAQATTESSTLAPGLLTSPVTDESGVLDASEITDLETDINQYKIDGQKSIFVVYLPSFGDLTPEEWTEQSVAANGGGNTAVIAIATDDRQFGIHGGSQWSDSELDDMYDAAFPELVNGNWYEASSAAVQSAASSGEVSGASAAWLVAGAGSAIAAGGGIWLYTRNKRKKTSAEVLEDSRSLDPSDTRRLMDLPTETLEKRAQEELVSTDESIRRGREELDLAIAEFGPERTRSFNRAMNHSTATLQKAFALHQRLNDSIPESEAERRSMLVEIVSSCGQADQALEAESESFAEMRNLLVTADRKLDELTQRTIDLRSRLPRAEQTLVALRSRYSPETLSSISDNAELAAASLDEAESTLDTARSIESRPAGEQGGLVEAIRAAEHAIEIADRMLGAIEHADENIATATAGVADLVEEVEQEIAEARELKLRGTSQGAAADWARLDEVVDQAVSTLSQVRSTVDSDPLGSYTTLTDIDAQLDQQLDQVRETTANQERQLQLFDQQLHSANSTIQAAEDLISARGRMVKAQARTYLADAKRLQAQATHQRTSDTRAAIDAARYATVAAQRATQQAQADINDYQRRQNQRPGGRGRGGSNMGGIVTGLVIGEILGGGRGGGGGFGGGFGGGGGGFGGGGGGGGFRGGSF</sequence>
<feature type="region of interest" description="Disordered" evidence="1">
    <location>
        <begin position="610"/>
        <end position="636"/>
    </location>
</feature>
<keyword evidence="2" id="KW-0812">Transmembrane</keyword>
<evidence type="ECO:0000256" key="2">
    <source>
        <dbReference type="SAM" id="Phobius"/>
    </source>
</evidence>
<accession>A0A3M8K8W8</accession>
<dbReference type="Proteomes" id="UP000266975">
    <property type="component" value="Unassembled WGS sequence"/>
</dbReference>
<evidence type="ECO:0000313" key="5">
    <source>
        <dbReference type="EMBL" id="RNE49576.1"/>
    </source>
</evidence>
<feature type="compositionally biased region" description="Gly residues" evidence="1">
    <location>
        <begin position="627"/>
        <end position="636"/>
    </location>
</feature>
<dbReference type="OrthoDB" id="5105562at2"/>
<reference evidence="5 6" key="1">
    <citation type="submission" date="2018-02" db="EMBL/GenBank/DDBJ databases">
        <title>Corynebacterium alimpuense sp. nov., a marine obligate actinomycete isolated from sediments of Valparaiso bay, Chile.</title>
        <authorList>
            <person name="Claverias F."/>
            <person name="Gonzales-Siles L."/>
            <person name="Salva-Serra F."/>
            <person name="Inganaes E."/>
            <person name="Molin K."/>
            <person name="Cumsille A."/>
            <person name="Undabarrena A."/>
            <person name="Couve E."/>
            <person name="Moore E.R.B."/>
            <person name="Gomila M."/>
            <person name="Camara B."/>
        </authorList>
    </citation>
    <scope>NUCLEOTIDE SEQUENCE [LARGE SCALE GENOMIC DNA]</scope>
    <source>
        <strain evidence="5 6">CCUG 69366</strain>
    </source>
</reference>
<keyword evidence="2" id="KW-0472">Membrane</keyword>
<dbReference type="InterPro" id="IPR006311">
    <property type="entry name" value="TAT_signal"/>
</dbReference>
<evidence type="ECO:0000313" key="6">
    <source>
        <dbReference type="Proteomes" id="UP000266975"/>
    </source>
</evidence>
<dbReference type="EMBL" id="PTJO01000003">
    <property type="protein sequence ID" value="RNE49576.1"/>
    <property type="molecule type" value="Genomic_DNA"/>
</dbReference>
<name>A0A3M8K8W8_9CORY</name>
<dbReference type="AlphaFoldDB" id="A0A3M8K8W8"/>
<feature type="signal peptide" evidence="3">
    <location>
        <begin position="1"/>
        <end position="31"/>
    </location>
</feature>
<feature type="transmembrane region" description="Helical" evidence="2">
    <location>
        <begin position="180"/>
        <end position="200"/>
    </location>
</feature>
<evidence type="ECO:0000256" key="3">
    <source>
        <dbReference type="SAM" id="SignalP"/>
    </source>
</evidence>